<name>A0A8T2TQ00_CERRI</name>
<dbReference type="EMBL" id="CM035417">
    <property type="protein sequence ID" value="KAH7423786.1"/>
    <property type="molecule type" value="Genomic_DNA"/>
</dbReference>
<evidence type="ECO:0000256" key="1">
    <source>
        <dbReference type="SAM" id="SignalP"/>
    </source>
</evidence>
<evidence type="ECO:0008006" key="4">
    <source>
        <dbReference type="Google" id="ProtNLM"/>
    </source>
</evidence>
<evidence type="ECO:0000313" key="2">
    <source>
        <dbReference type="EMBL" id="KAH7423786.1"/>
    </source>
</evidence>
<accession>A0A8T2TQ00</accession>
<organism evidence="2 3">
    <name type="scientific">Ceratopteris richardii</name>
    <name type="common">Triangle waterfern</name>
    <dbReference type="NCBI Taxonomy" id="49495"/>
    <lineage>
        <taxon>Eukaryota</taxon>
        <taxon>Viridiplantae</taxon>
        <taxon>Streptophyta</taxon>
        <taxon>Embryophyta</taxon>
        <taxon>Tracheophyta</taxon>
        <taxon>Polypodiopsida</taxon>
        <taxon>Polypodiidae</taxon>
        <taxon>Polypodiales</taxon>
        <taxon>Pteridineae</taxon>
        <taxon>Pteridaceae</taxon>
        <taxon>Parkerioideae</taxon>
        <taxon>Ceratopteris</taxon>
    </lineage>
</organism>
<keyword evidence="3" id="KW-1185">Reference proteome</keyword>
<dbReference type="AlphaFoldDB" id="A0A8T2TQ00"/>
<proteinExistence type="predicted"/>
<feature type="signal peptide" evidence="1">
    <location>
        <begin position="1"/>
        <end position="27"/>
    </location>
</feature>
<gene>
    <name evidence="2" type="ORF">KP509_12G073800</name>
</gene>
<dbReference type="Proteomes" id="UP000825935">
    <property type="component" value="Chromosome 12"/>
</dbReference>
<feature type="chain" id="PRO_5035791502" description="Secreted protein" evidence="1">
    <location>
        <begin position="28"/>
        <end position="88"/>
    </location>
</feature>
<reference evidence="2" key="1">
    <citation type="submission" date="2021-08" db="EMBL/GenBank/DDBJ databases">
        <title>WGS assembly of Ceratopteris richardii.</title>
        <authorList>
            <person name="Marchant D.B."/>
            <person name="Chen G."/>
            <person name="Jenkins J."/>
            <person name="Shu S."/>
            <person name="Leebens-Mack J."/>
            <person name="Grimwood J."/>
            <person name="Schmutz J."/>
            <person name="Soltis P."/>
            <person name="Soltis D."/>
            <person name="Chen Z.-H."/>
        </authorList>
    </citation>
    <scope>NUCLEOTIDE SEQUENCE</scope>
    <source>
        <strain evidence="2">Whitten #5841</strain>
        <tissue evidence="2">Leaf</tissue>
    </source>
</reference>
<protein>
    <recommendedName>
        <fullName evidence="4">Secreted protein</fullName>
    </recommendedName>
</protein>
<keyword evidence="1" id="KW-0732">Signal</keyword>
<comment type="caution">
    <text evidence="2">The sequence shown here is derived from an EMBL/GenBank/DDBJ whole genome shotgun (WGS) entry which is preliminary data.</text>
</comment>
<evidence type="ECO:0000313" key="3">
    <source>
        <dbReference type="Proteomes" id="UP000825935"/>
    </source>
</evidence>
<sequence>MHSKLNIYYSVIFLAFMFSLSLPSAKPFIHLQNVLTFACFIQWPVRGDRRYLILCWQDVIKFTDPRFKPRHQFLANDSDAIINPLFSA</sequence>